<reference evidence="2 3" key="1">
    <citation type="submission" date="2015-01" db="EMBL/GenBank/DDBJ databases">
        <title>The Genome Sequence of Exophiala sideris CBS121828.</title>
        <authorList>
            <consortium name="The Broad Institute Genomics Platform"/>
            <person name="Cuomo C."/>
            <person name="de Hoog S."/>
            <person name="Gorbushina A."/>
            <person name="Stielow B."/>
            <person name="Teixiera M."/>
            <person name="Abouelleil A."/>
            <person name="Chapman S.B."/>
            <person name="Priest M."/>
            <person name="Young S.K."/>
            <person name="Wortman J."/>
            <person name="Nusbaum C."/>
            <person name="Birren B."/>
        </authorList>
    </citation>
    <scope>NUCLEOTIDE SEQUENCE [LARGE SCALE GENOMIC DNA]</scope>
    <source>
        <strain evidence="2 3">CBS 121828</strain>
    </source>
</reference>
<sequence length="340" mass="37684">MPQRTVLVTGANGFIGYGVCRAFSLAGWTTYGMLRNDKSVPDLIKEEIIPIIGTAANPTIPSQLPPIDVVICCSGDPSNFKAHFEDITSMSQRLSKIAREKGHNKPLVIVTSGCKDYGTTLRHGDPDLAPHMETSPLNYPSILAERCNGALEMLKFTDDFDCVITRPTTLYGRSSSYYSYIFHLAEQARTDFNGVMKIASDPNSILHGTHVDDVGAAYVAIAEAPRHVVAGQAYNISSHRYETLSELVPVIEQSHGVKVEYVDPEKDAETAYTIQILFNFPQWVGSDKLRKDTGWTDKKPLFHEGYEVYRMAYDAAANAKSEQYERVMKMAVGQFGVQQS</sequence>
<organism evidence="2 3">
    <name type="scientific">Exophiala sideris</name>
    <dbReference type="NCBI Taxonomy" id="1016849"/>
    <lineage>
        <taxon>Eukaryota</taxon>
        <taxon>Fungi</taxon>
        <taxon>Dikarya</taxon>
        <taxon>Ascomycota</taxon>
        <taxon>Pezizomycotina</taxon>
        <taxon>Eurotiomycetes</taxon>
        <taxon>Chaetothyriomycetidae</taxon>
        <taxon>Chaetothyriales</taxon>
        <taxon>Herpotrichiellaceae</taxon>
        <taxon>Exophiala</taxon>
    </lineage>
</organism>
<dbReference type="Gene3D" id="3.40.50.720">
    <property type="entry name" value="NAD(P)-binding Rossmann-like Domain"/>
    <property type="match status" value="1"/>
</dbReference>
<gene>
    <name evidence="2" type="ORF">PV11_00708</name>
</gene>
<dbReference type="EMBL" id="KN846951">
    <property type="protein sequence ID" value="KIV84963.1"/>
    <property type="molecule type" value="Genomic_DNA"/>
</dbReference>
<dbReference type="InterPro" id="IPR051783">
    <property type="entry name" value="NAD(P)-dependent_oxidoreduct"/>
</dbReference>
<protein>
    <recommendedName>
        <fullName evidence="1">NAD-dependent epimerase/dehydratase domain-containing protein</fullName>
    </recommendedName>
</protein>
<dbReference type="InterPro" id="IPR001509">
    <property type="entry name" value="Epimerase_deHydtase"/>
</dbReference>
<dbReference type="AlphaFoldDB" id="A0A0D1ZDW4"/>
<dbReference type="InterPro" id="IPR036291">
    <property type="entry name" value="NAD(P)-bd_dom_sf"/>
</dbReference>
<dbReference type="OrthoDB" id="2735536at2759"/>
<dbReference type="Pfam" id="PF01370">
    <property type="entry name" value="Epimerase"/>
    <property type="match status" value="1"/>
</dbReference>
<dbReference type="GO" id="GO:0005737">
    <property type="term" value="C:cytoplasm"/>
    <property type="evidence" value="ECO:0007669"/>
    <property type="project" value="TreeGrafter"/>
</dbReference>
<dbReference type="SUPFAM" id="SSF51735">
    <property type="entry name" value="NAD(P)-binding Rossmann-fold domains"/>
    <property type="match status" value="1"/>
</dbReference>
<dbReference type="HOGENOM" id="CLU_685169_0_0_1"/>
<dbReference type="PANTHER" id="PTHR48079">
    <property type="entry name" value="PROTEIN YEEZ"/>
    <property type="match status" value="1"/>
</dbReference>
<dbReference type="Proteomes" id="UP000053599">
    <property type="component" value="Unassembled WGS sequence"/>
</dbReference>
<evidence type="ECO:0000313" key="3">
    <source>
        <dbReference type="Proteomes" id="UP000053599"/>
    </source>
</evidence>
<feature type="domain" description="NAD-dependent epimerase/dehydratase" evidence="1">
    <location>
        <begin position="6"/>
        <end position="236"/>
    </location>
</feature>
<evidence type="ECO:0000259" key="1">
    <source>
        <dbReference type="Pfam" id="PF01370"/>
    </source>
</evidence>
<evidence type="ECO:0000313" key="2">
    <source>
        <dbReference type="EMBL" id="KIV84963.1"/>
    </source>
</evidence>
<accession>A0A0D1ZDW4</accession>
<proteinExistence type="predicted"/>
<dbReference type="GO" id="GO:0004029">
    <property type="term" value="F:aldehyde dehydrogenase (NAD+) activity"/>
    <property type="evidence" value="ECO:0007669"/>
    <property type="project" value="TreeGrafter"/>
</dbReference>
<dbReference type="PANTHER" id="PTHR48079:SF3">
    <property type="entry name" value="NAD-DEPENDENT EPIMERASE_DEHYDRATASE DOMAIN-CONTAINING PROTEIN"/>
    <property type="match status" value="1"/>
</dbReference>
<name>A0A0D1ZDW4_9EURO</name>